<dbReference type="Proteomes" id="UP000184520">
    <property type="component" value="Unassembled WGS sequence"/>
</dbReference>
<evidence type="ECO:0000256" key="9">
    <source>
        <dbReference type="ARBA" id="ARBA00023136"/>
    </source>
</evidence>
<dbReference type="GO" id="GO:0019344">
    <property type="term" value="P:cysteine biosynthetic process"/>
    <property type="evidence" value="ECO:0007669"/>
    <property type="project" value="UniProtKB-UniRule"/>
</dbReference>
<evidence type="ECO:0000256" key="3">
    <source>
        <dbReference type="ARBA" id="ARBA00022475"/>
    </source>
</evidence>
<keyword evidence="9 11" id="KW-0472">Membrane</keyword>
<comment type="function">
    <text evidence="11">High affinity, high specificity proton-dependent sulfate transporter, which mediates sulfate uptake. Provides the sulfur source for the cysteine synthesis pathway.</text>
</comment>
<organism evidence="12 13">
    <name type="scientific">Marisediminitalea aggregata</name>
    <dbReference type="NCBI Taxonomy" id="634436"/>
    <lineage>
        <taxon>Bacteria</taxon>
        <taxon>Pseudomonadati</taxon>
        <taxon>Pseudomonadota</taxon>
        <taxon>Gammaproteobacteria</taxon>
        <taxon>Alteromonadales</taxon>
        <taxon>Alteromonadaceae</taxon>
        <taxon>Marisediminitalea</taxon>
    </lineage>
</organism>
<feature type="transmembrane region" description="Helical" evidence="11">
    <location>
        <begin position="25"/>
        <end position="45"/>
    </location>
</feature>
<evidence type="ECO:0000313" key="13">
    <source>
        <dbReference type="Proteomes" id="UP000184520"/>
    </source>
</evidence>
<dbReference type="EMBL" id="FQWD01000003">
    <property type="protein sequence ID" value="SHG33272.1"/>
    <property type="molecule type" value="Genomic_DNA"/>
</dbReference>
<keyword evidence="3 11" id="KW-1003">Cell membrane</keyword>
<dbReference type="HAMAP" id="MF_00468">
    <property type="entry name" value="CysZ"/>
    <property type="match status" value="1"/>
</dbReference>
<evidence type="ECO:0000256" key="2">
    <source>
        <dbReference type="ARBA" id="ARBA00022448"/>
    </source>
</evidence>
<dbReference type="GO" id="GO:0005886">
    <property type="term" value="C:plasma membrane"/>
    <property type="evidence" value="ECO:0007669"/>
    <property type="project" value="UniProtKB-SubCell"/>
</dbReference>
<dbReference type="GO" id="GO:0000103">
    <property type="term" value="P:sulfate assimilation"/>
    <property type="evidence" value="ECO:0007669"/>
    <property type="project" value="InterPro"/>
</dbReference>
<keyword evidence="6 11" id="KW-0812">Transmembrane</keyword>
<feature type="transmembrane region" description="Helical" evidence="11">
    <location>
        <begin position="204"/>
        <end position="237"/>
    </location>
</feature>
<accession>A0A1M5IY74</accession>
<dbReference type="PANTHER" id="PTHR37468">
    <property type="entry name" value="SULFATE TRANSPORTER CYSZ"/>
    <property type="match status" value="1"/>
</dbReference>
<gene>
    <name evidence="11" type="primary">cysZ</name>
    <name evidence="12" type="ORF">SAMN05216361_1860</name>
</gene>
<evidence type="ECO:0000256" key="11">
    <source>
        <dbReference type="HAMAP-Rule" id="MF_00468"/>
    </source>
</evidence>
<evidence type="ECO:0000256" key="8">
    <source>
        <dbReference type="ARBA" id="ARBA00023032"/>
    </source>
</evidence>
<dbReference type="STRING" id="634436.SAMN05216361_1860"/>
<comment type="caution">
    <text evidence="11">Lacks conserved residue(s) required for the propagation of feature annotation.</text>
</comment>
<dbReference type="InterPro" id="IPR050480">
    <property type="entry name" value="CysZ-like"/>
</dbReference>
<name>A0A1M5IY74_9ALTE</name>
<evidence type="ECO:0000256" key="7">
    <source>
        <dbReference type="ARBA" id="ARBA00022989"/>
    </source>
</evidence>
<proteinExistence type="inferred from homology"/>
<evidence type="ECO:0000313" key="12">
    <source>
        <dbReference type="EMBL" id="SHG33272.1"/>
    </source>
</evidence>
<evidence type="ECO:0000256" key="4">
    <source>
        <dbReference type="ARBA" id="ARBA00022519"/>
    </source>
</evidence>
<dbReference type="NCBIfam" id="NF003433">
    <property type="entry name" value="PRK04949.1"/>
    <property type="match status" value="1"/>
</dbReference>
<keyword evidence="8 11" id="KW-0764">Sulfate transport</keyword>
<evidence type="ECO:0000256" key="5">
    <source>
        <dbReference type="ARBA" id="ARBA00022605"/>
    </source>
</evidence>
<keyword evidence="4 11" id="KW-0997">Cell inner membrane</keyword>
<protein>
    <recommendedName>
        <fullName evidence="11">Sulfate transporter CysZ</fullName>
    </recommendedName>
</protein>
<reference evidence="13" key="1">
    <citation type="submission" date="2016-11" db="EMBL/GenBank/DDBJ databases">
        <authorList>
            <person name="Varghese N."/>
            <person name="Submissions S."/>
        </authorList>
    </citation>
    <scope>NUCLEOTIDE SEQUENCE [LARGE SCALE GENOMIC DNA]</scope>
    <source>
        <strain evidence="13">CGMCC 1.8995</strain>
    </source>
</reference>
<evidence type="ECO:0000256" key="1">
    <source>
        <dbReference type="ARBA" id="ARBA00004141"/>
    </source>
</evidence>
<evidence type="ECO:0000256" key="10">
    <source>
        <dbReference type="ARBA" id="ARBA00023192"/>
    </source>
</evidence>
<comment type="similarity">
    <text evidence="11">Belongs to the CysZ family.</text>
</comment>
<sequence>MPHRSGFGYFGSGFDLITTKGLKRFVFVPLFINLVLFSTAFYFLLGEIQGGIDYITGLIPDWLGWLKTAINFFVWPLAVISILLSFALIFGTLANWIAAPFNGLLAEKVERHLTGQSLGDEGLMAIVKDLPRTFGREVTKLIYYLPRALGFLLLFFFLPVIGQILWFLFGAWMMAIQYCDYPFDNHKVPFKTMRLHLGDRKSLSFSFGIAVNVMAMIPIINFLVMPVAICGATAMWVNEYRPTVLNRDQ</sequence>
<dbReference type="InterPro" id="IPR022985">
    <property type="entry name" value="Sulfate_CysZ"/>
</dbReference>
<keyword evidence="2 11" id="KW-0813">Transport</keyword>
<dbReference type="Pfam" id="PF07264">
    <property type="entry name" value="EI24"/>
    <property type="match status" value="1"/>
</dbReference>
<comment type="subcellular location">
    <subcellularLocation>
        <location evidence="11">Cell inner membrane</location>
        <topology evidence="11">Multi-pass membrane protein</topology>
    </subcellularLocation>
    <subcellularLocation>
        <location evidence="1">Membrane</location>
        <topology evidence="1">Multi-pass membrane protein</topology>
    </subcellularLocation>
</comment>
<evidence type="ECO:0000256" key="6">
    <source>
        <dbReference type="ARBA" id="ARBA00022692"/>
    </source>
</evidence>
<dbReference type="RefSeq" id="WP_073321399.1">
    <property type="nucleotide sequence ID" value="NZ_FQWD01000003.1"/>
</dbReference>
<dbReference type="GO" id="GO:0009675">
    <property type="term" value="F:high-affinity sulfate:proton symporter activity"/>
    <property type="evidence" value="ECO:0007669"/>
    <property type="project" value="TreeGrafter"/>
</dbReference>
<keyword evidence="13" id="KW-1185">Reference proteome</keyword>
<dbReference type="InterPro" id="IPR059112">
    <property type="entry name" value="CysZ/EI24"/>
</dbReference>
<keyword evidence="5 11" id="KW-0028">Amino-acid biosynthesis</keyword>
<keyword evidence="7 11" id="KW-1133">Transmembrane helix</keyword>
<dbReference type="OrthoDB" id="5292355at2"/>
<dbReference type="PANTHER" id="PTHR37468:SF1">
    <property type="entry name" value="SULFATE TRANSPORTER CYSZ"/>
    <property type="match status" value="1"/>
</dbReference>
<keyword evidence="10 11" id="KW-0198">Cysteine biosynthesis</keyword>
<feature type="transmembrane region" description="Helical" evidence="11">
    <location>
        <begin position="72"/>
        <end position="98"/>
    </location>
</feature>
<dbReference type="AlphaFoldDB" id="A0A1M5IY74"/>